<gene>
    <name evidence="7" type="ORF">BSTOLATCC_MIC37979</name>
</gene>
<dbReference type="InterPro" id="IPR011009">
    <property type="entry name" value="Kinase-like_dom_sf"/>
</dbReference>
<dbReference type="EMBL" id="CAJZBQ010000037">
    <property type="protein sequence ID" value="CAG9325233.1"/>
    <property type="molecule type" value="Genomic_DNA"/>
</dbReference>
<dbReference type="AlphaFoldDB" id="A0AAU9JHT0"/>
<dbReference type="InterPro" id="IPR050117">
    <property type="entry name" value="MAPK"/>
</dbReference>
<evidence type="ECO:0000259" key="6">
    <source>
        <dbReference type="PROSITE" id="PS50011"/>
    </source>
</evidence>
<evidence type="ECO:0000256" key="1">
    <source>
        <dbReference type="ARBA" id="ARBA00022527"/>
    </source>
</evidence>
<dbReference type="InterPro" id="IPR000719">
    <property type="entry name" value="Prot_kinase_dom"/>
</dbReference>
<keyword evidence="8" id="KW-1185">Reference proteome</keyword>
<keyword evidence="4" id="KW-0418">Kinase</keyword>
<name>A0AAU9JHT0_9CILI</name>
<protein>
    <recommendedName>
        <fullName evidence="6">Protein kinase domain-containing protein</fullName>
    </recommendedName>
</protein>
<keyword evidence="5" id="KW-0067">ATP-binding</keyword>
<evidence type="ECO:0000256" key="3">
    <source>
        <dbReference type="ARBA" id="ARBA00022741"/>
    </source>
</evidence>
<dbReference type="FunFam" id="1.10.510.10:FF:000624">
    <property type="entry name" value="Mitogen-activated protein kinase"/>
    <property type="match status" value="1"/>
</dbReference>
<evidence type="ECO:0000313" key="7">
    <source>
        <dbReference type="EMBL" id="CAG9325233.1"/>
    </source>
</evidence>
<evidence type="ECO:0000256" key="2">
    <source>
        <dbReference type="ARBA" id="ARBA00022679"/>
    </source>
</evidence>
<evidence type="ECO:0000256" key="5">
    <source>
        <dbReference type="ARBA" id="ARBA00022840"/>
    </source>
</evidence>
<dbReference type="SUPFAM" id="SSF56112">
    <property type="entry name" value="Protein kinase-like (PK-like)"/>
    <property type="match status" value="1"/>
</dbReference>
<evidence type="ECO:0000256" key="4">
    <source>
        <dbReference type="ARBA" id="ARBA00022777"/>
    </source>
</evidence>
<dbReference type="PROSITE" id="PS50011">
    <property type="entry name" value="PROTEIN_KINASE_DOM"/>
    <property type="match status" value="1"/>
</dbReference>
<reference evidence="7" key="1">
    <citation type="submission" date="2021-09" db="EMBL/GenBank/DDBJ databases">
        <authorList>
            <consortium name="AG Swart"/>
            <person name="Singh M."/>
            <person name="Singh A."/>
            <person name="Seah K."/>
            <person name="Emmerich C."/>
        </authorList>
    </citation>
    <scope>NUCLEOTIDE SEQUENCE</scope>
    <source>
        <strain evidence="7">ATCC30299</strain>
    </source>
</reference>
<organism evidence="7 8">
    <name type="scientific">Blepharisma stoltei</name>
    <dbReference type="NCBI Taxonomy" id="1481888"/>
    <lineage>
        <taxon>Eukaryota</taxon>
        <taxon>Sar</taxon>
        <taxon>Alveolata</taxon>
        <taxon>Ciliophora</taxon>
        <taxon>Postciliodesmatophora</taxon>
        <taxon>Heterotrichea</taxon>
        <taxon>Heterotrichida</taxon>
        <taxon>Blepharismidae</taxon>
        <taxon>Blepharisma</taxon>
    </lineage>
</organism>
<dbReference type="Gene3D" id="1.10.510.10">
    <property type="entry name" value="Transferase(Phosphotransferase) domain 1"/>
    <property type="match status" value="1"/>
</dbReference>
<accession>A0AAU9JHT0</accession>
<dbReference type="GO" id="GO:0005524">
    <property type="term" value="F:ATP binding"/>
    <property type="evidence" value="ECO:0007669"/>
    <property type="project" value="UniProtKB-KW"/>
</dbReference>
<sequence length="355" mass="41690">MNQISSDKTPVNFFGLRSLINSRYTNFQKISCTYYGGVISAYDQILKRNVHIRIIENATNCNDSIKGDLNEISLLKHYQHENILQLYDIEFYKQNKEITMYIITEPMDTNLESIIRSPQVITNDHIQFIIYQAIRALFYIHSSGVIVGNLCPRVIEINANCEVKICNFRLAFGNNKIFWAENHVYRVNKLFLAPEYFCGANYITTKSDIWSIGCIMATLLRRQPLFDSESYLRLIASILEVLGSQEEDDFFFLSNQANEYIKNLPKTKKILWNEIFQGADPAALNFLDKMLVFNPLKRWCAEKLLKHKYLETLYDPEYDDIAAKSFLFDYHEETDRKNLKKKLYRLIENHCIWVN</sequence>
<dbReference type="PANTHER" id="PTHR24055">
    <property type="entry name" value="MITOGEN-ACTIVATED PROTEIN KINASE"/>
    <property type="match status" value="1"/>
</dbReference>
<dbReference type="Pfam" id="PF00069">
    <property type="entry name" value="Pkinase"/>
    <property type="match status" value="1"/>
</dbReference>
<evidence type="ECO:0000313" key="8">
    <source>
        <dbReference type="Proteomes" id="UP001162131"/>
    </source>
</evidence>
<dbReference type="GO" id="GO:0004674">
    <property type="term" value="F:protein serine/threonine kinase activity"/>
    <property type="evidence" value="ECO:0007669"/>
    <property type="project" value="UniProtKB-KW"/>
</dbReference>
<dbReference type="Proteomes" id="UP001162131">
    <property type="component" value="Unassembled WGS sequence"/>
</dbReference>
<proteinExistence type="predicted"/>
<dbReference type="Gene3D" id="3.30.200.20">
    <property type="entry name" value="Phosphorylase Kinase, domain 1"/>
    <property type="match status" value="1"/>
</dbReference>
<keyword evidence="3" id="KW-0547">Nucleotide-binding</keyword>
<comment type="caution">
    <text evidence="7">The sequence shown here is derived from an EMBL/GenBank/DDBJ whole genome shotgun (WGS) entry which is preliminary data.</text>
</comment>
<feature type="domain" description="Protein kinase" evidence="6">
    <location>
        <begin position="24"/>
        <end position="310"/>
    </location>
</feature>
<keyword evidence="1" id="KW-0723">Serine/threonine-protein kinase</keyword>
<keyword evidence="2" id="KW-0808">Transferase</keyword>
<dbReference type="SMART" id="SM00220">
    <property type="entry name" value="S_TKc"/>
    <property type="match status" value="1"/>
</dbReference>